<dbReference type="Gene3D" id="3.40.630.30">
    <property type="match status" value="2"/>
</dbReference>
<organism evidence="2 3">
    <name type="scientific">Gracilibacillus oryzae</name>
    <dbReference type="NCBI Taxonomy" id="1672701"/>
    <lineage>
        <taxon>Bacteria</taxon>
        <taxon>Bacillati</taxon>
        <taxon>Bacillota</taxon>
        <taxon>Bacilli</taxon>
        <taxon>Bacillales</taxon>
        <taxon>Bacillaceae</taxon>
        <taxon>Gracilibacillus</taxon>
    </lineage>
</organism>
<dbReference type="SUPFAM" id="SSF55729">
    <property type="entry name" value="Acyl-CoA N-acyltransferases (Nat)"/>
    <property type="match status" value="1"/>
</dbReference>
<reference evidence="2 3" key="1">
    <citation type="submission" date="2019-10" db="EMBL/GenBank/DDBJ databases">
        <title>Gracilibacillus sp. nov. isolated from rice seeds.</title>
        <authorList>
            <person name="He S."/>
        </authorList>
    </citation>
    <scope>NUCLEOTIDE SEQUENCE [LARGE SCALE GENOMIC DNA]</scope>
    <source>
        <strain evidence="2 3">TD8</strain>
    </source>
</reference>
<dbReference type="OrthoDB" id="9768284at2"/>
<keyword evidence="2" id="KW-0808">Transferase</keyword>
<sequence>MEEKIKLLTNEDYKDVFALSQFAFQYSLTDEQLRKKEEEASRHNIWGWIEDGQLAAKVHLIPLEVHINDQTVNMGGIASVASWPEYRRGGIIKKLLSHTLQTLRREGYTISYLHPFSVPFYRKYGYELVFNNRDYEIPIKQFQKEWHTIGYMKRIDKEDTILQEIYEDYIKNYNGSIIRDIDWWKQRVINNHTMIVA</sequence>
<evidence type="ECO:0000313" key="2">
    <source>
        <dbReference type="EMBL" id="KAB8127737.1"/>
    </source>
</evidence>
<dbReference type="GO" id="GO:0030649">
    <property type="term" value="P:aminoglycoside antibiotic catabolic process"/>
    <property type="evidence" value="ECO:0007669"/>
    <property type="project" value="TreeGrafter"/>
</dbReference>
<keyword evidence="3" id="KW-1185">Reference proteome</keyword>
<dbReference type="Proteomes" id="UP000480246">
    <property type="component" value="Unassembled WGS sequence"/>
</dbReference>
<evidence type="ECO:0000259" key="1">
    <source>
        <dbReference type="PROSITE" id="PS51186"/>
    </source>
</evidence>
<name>A0A7C8GS26_9BACI</name>
<dbReference type="InterPro" id="IPR000182">
    <property type="entry name" value="GNAT_dom"/>
</dbReference>
<accession>A0A7C8GS26</accession>
<dbReference type="GO" id="GO:0034069">
    <property type="term" value="F:aminoglycoside N-acetyltransferase activity"/>
    <property type="evidence" value="ECO:0007669"/>
    <property type="project" value="TreeGrafter"/>
</dbReference>
<dbReference type="Pfam" id="PF13527">
    <property type="entry name" value="Acetyltransf_9"/>
    <property type="match status" value="1"/>
</dbReference>
<gene>
    <name evidence="2" type="ORF">F9U64_17020</name>
</gene>
<dbReference type="RefSeq" id="WP_153406096.1">
    <property type="nucleotide sequence ID" value="NZ_ML762441.1"/>
</dbReference>
<feature type="domain" description="N-acetyltransferase" evidence="1">
    <location>
        <begin position="3"/>
        <end position="156"/>
    </location>
</feature>
<comment type="caution">
    <text evidence="2">The sequence shown here is derived from an EMBL/GenBank/DDBJ whole genome shotgun (WGS) entry which is preliminary data.</text>
</comment>
<proteinExistence type="predicted"/>
<dbReference type="PANTHER" id="PTHR37817">
    <property type="entry name" value="N-ACETYLTRANSFERASE EIS"/>
    <property type="match status" value="1"/>
</dbReference>
<dbReference type="InterPro" id="IPR051554">
    <property type="entry name" value="Acetyltransferase_Eis"/>
</dbReference>
<dbReference type="InterPro" id="IPR016181">
    <property type="entry name" value="Acyl_CoA_acyltransferase"/>
</dbReference>
<dbReference type="PROSITE" id="PS51186">
    <property type="entry name" value="GNAT"/>
    <property type="match status" value="1"/>
</dbReference>
<dbReference type="CDD" id="cd04301">
    <property type="entry name" value="NAT_SF"/>
    <property type="match status" value="1"/>
</dbReference>
<evidence type="ECO:0000313" key="3">
    <source>
        <dbReference type="Proteomes" id="UP000480246"/>
    </source>
</evidence>
<protein>
    <submittedName>
        <fullName evidence="2">GNAT family N-acetyltransferase</fullName>
    </submittedName>
</protein>
<dbReference type="AlphaFoldDB" id="A0A7C8GS26"/>
<dbReference type="EMBL" id="WEID01000088">
    <property type="protein sequence ID" value="KAB8127737.1"/>
    <property type="molecule type" value="Genomic_DNA"/>
</dbReference>
<dbReference type="PANTHER" id="PTHR37817:SF1">
    <property type="entry name" value="N-ACETYLTRANSFERASE EIS"/>
    <property type="match status" value="1"/>
</dbReference>